<dbReference type="PRINTS" id="PR00368">
    <property type="entry name" value="FADPNR"/>
</dbReference>
<dbReference type="GO" id="GO:0051536">
    <property type="term" value="F:iron-sulfur cluster binding"/>
    <property type="evidence" value="ECO:0007669"/>
    <property type="project" value="InterPro"/>
</dbReference>
<name>A0A7C3EVL4_9CREN</name>
<dbReference type="SUPFAM" id="SSF46548">
    <property type="entry name" value="alpha-helical ferredoxin"/>
    <property type="match status" value="1"/>
</dbReference>
<dbReference type="Pfam" id="PF14691">
    <property type="entry name" value="Fer4_20"/>
    <property type="match status" value="1"/>
</dbReference>
<dbReference type="SUPFAM" id="SSF51905">
    <property type="entry name" value="FAD/NAD(P)-binding domain"/>
    <property type="match status" value="1"/>
</dbReference>
<dbReference type="InterPro" id="IPR036188">
    <property type="entry name" value="FAD/NAD-bd_sf"/>
</dbReference>
<organism evidence="2">
    <name type="scientific">Candidatus Methanomethylicus mesodigestus</name>
    <dbReference type="NCBI Taxonomy" id="1867258"/>
    <lineage>
        <taxon>Archaea</taxon>
        <taxon>Thermoproteota</taxon>
        <taxon>Methanosuratincolia</taxon>
        <taxon>Candidatus Methanomethylicales</taxon>
        <taxon>Candidatus Methanomethylicaceae</taxon>
        <taxon>Candidatus Methanomethylicus</taxon>
    </lineage>
</organism>
<gene>
    <name evidence="2" type="ORF">ENS19_01455</name>
</gene>
<protein>
    <recommendedName>
        <fullName evidence="1">Dihydroprymidine dehydrogenase domain-containing protein</fullName>
    </recommendedName>
</protein>
<proteinExistence type="predicted"/>
<dbReference type="Pfam" id="PF13450">
    <property type="entry name" value="NAD_binding_8"/>
    <property type="match status" value="1"/>
</dbReference>
<dbReference type="InterPro" id="IPR009051">
    <property type="entry name" value="Helical_ferredxn"/>
</dbReference>
<dbReference type="AlphaFoldDB" id="A0A7C3EVL4"/>
<feature type="domain" description="Dihydroprymidine dehydrogenase" evidence="1">
    <location>
        <begin position="8"/>
        <end position="111"/>
    </location>
</feature>
<dbReference type="InterPro" id="IPR028261">
    <property type="entry name" value="DPD_II"/>
</dbReference>
<evidence type="ECO:0000259" key="1">
    <source>
        <dbReference type="Pfam" id="PF14691"/>
    </source>
</evidence>
<comment type="caution">
    <text evidence="2">The sequence shown here is derived from an EMBL/GenBank/DDBJ whole genome shotgun (WGS) entry which is preliminary data.</text>
</comment>
<dbReference type="EMBL" id="DSTX01000002">
    <property type="protein sequence ID" value="HFK19929.1"/>
    <property type="molecule type" value="Genomic_DNA"/>
</dbReference>
<accession>A0A7C3EVL4</accession>
<sequence length="372" mass="40114">METGKSSQKADRVITPEEAVKEASRCLGCNEPNCISGCPIGVAIPSVLSLVSSGKFIDAAIALREKAHMASITGRVCPSYRLCERACSLSLKGGAVPFRSIERMLGDLSLEVKVKTRRRSTPKGNYLVVGSGPAGLTMAHDLFAEGSEVTVWEKEDQAGGWLRLIPPFRLPEGILDKEIERLISSGIKIETRRELKDIGSALKAFDAVLLATGEPPCRETGRVDISDALRWVKAGDFPEYGKVVILDGDDSATDLARLLVSRYPRTKVEIRADLSCDPVLAQIAASEGIEFQKPSKLVLVGKGACVIASNCLRTPVPFPLQTDVYGYAIVDSRFMTSTSRVYAAGGAISHYRSITEAMASGRELSRSLGLPR</sequence>
<dbReference type="Gene3D" id="3.40.50.720">
    <property type="entry name" value="NAD(P)-binding Rossmann-like Domain"/>
    <property type="match status" value="1"/>
</dbReference>
<dbReference type="PANTHER" id="PTHR42783:SF3">
    <property type="entry name" value="GLUTAMATE SYNTHASE [NADPH] SMALL CHAIN-RELATED"/>
    <property type="match status" value="1"/>
</dbReference>
<dbReference type="Gene3D" id="1.10.1060.10">
    <property type="entry name" value="Alpha-helical ferredoxin"/>
    <property type="match status" value="1"/>
</dbReference>
<dbReference type="PANTHER" id="PTHR42783">
    <property type="entry name" value="GLUTAMATE SYNTHASE [NADPH] SMALL CHAIN"/>
    <property type="match status" value="1"/>
</dbReference>
<evidence type="ECO:0000313" key="2">
    <source>
        <dbReference type="EMBL" id="HFK19929.1"/>
    </source>
</evidence>
<reference evidence="2" key="1">
    <citation type="journal article" date="2020" name="mSystems">
        <title>Genome- and Community-Level Interaction Insights into Carbon Utilization and Element Cycling Functions of Hydrothermarchaeota in Hydrothermal Sediment.</title>
        <authorList>
            <person name="Zhou Z."/>
            <person name="Liu Y."/>
            <person name="Xu W."/>
            <person name="Pan J."/>
            <person name="Luo Z.H."/>
            <person name="Li M."/>
        </authorList>
    </citation>
    <scope>NUCLEOTIDE SEQUENCE [LARGE SCALE GENOMIC DNA]</scope>
    <source>
        <strain evidence="2">SpSt-468</strain>
    </source>
</reference>